<dbReference type="KEGG" id="mbos:ICJ55_05805"/>
<dbReference type="RefSeq" id="WP_188155949.1">
    <property type="nucleotide sequence ID" value="NZ_CP061280.1"/>
</dbReference>
<gene>
    <name evidence="1" type="ORF">ICJ55_05805</name>
</gene>
<reference evidence="1 2" key="1">
    <citation type="submission" date="2020-09" db="EMBL/GenBank/DDBJ databases">
        <title>Mannheimia bovis sp.nov., isolated from a cow.</title>
        <authorList>
            <person name="Li F."/>
        </authorList>
    </citation>
    <scope>NUCLEOTIDE SEQUENCE [LARGE SCALE GENOMIC DNA]</scope>
    <source>
        <strain evidence="1 2">ZY190616</strain>
    </source>
</reference>
<evidence type="ECO:0000313" key="1">
    <source>
        <dbReference type="EMBL" id="QNS14287.1"/>
    </source>
</evidence>
<protein>
    <submittedName>
        <fullName evidence="1">DUF2590 family protein</fullName>
    </submittedName>
</protein>
<sequence>MSEKLYIDLLITGEDITLDSGNQPIMCDNRVSIAQDVKHAILESGLATLLIAERSRILRRDIILQIILLVEEDERLIPGTVVINEENPRRLLLTADTYDFGKIDSQEILL</sequence>
<dbReference type="EMBL" id="CP061280">
    <property type="protein sequence ID" value="QNS14287.1"/>
    <property type="molecule type" value="Genomic_DNA"/>
</dbReference>
<accession>A0A7H1BZY2</accession>
<evidence type="ECO:0000313" key="2">
    <source>
        <dbReference type="Proteomes" id="UP000576260"/>
    </source>
</evidence>
<organism evidence="1 2">
    <name type="scientific">Mannheimia bovis</name>
    <dbReference type="NCBI Taxonomy" id="2770636"/>
    <lineage>
        <taxon>Bacteria</taxon>
        <taxon>Pseudomonadati</taxon>
        <taxon>Pseudomonadota</taxon>
        <taxon>Gammaproteobacteria</taxon>
        <taxon>Pasteurellales</taxon>
        <taxon>Pasteurellaceae</taxon>
        <taxon>Mannheimia</taxon>
    </lineage>
</organism>
<dbReference type="InterPro" id="IPR019697">
    <property type="entry name" value="Phage_HP1_Orf28"/>
</dbReference>
<dbReference type="Proteomes" id="UP000576260">
    <property type="component" value="Chromosome"/>
</dbReference>
<dbReference type="Pfam" id="PF10761">
    <property type="entry name" value="DUF2590"/>
    <property type="match status" value="1"/>
</dbReference>
<proteinExistence type="predicted"/>
<keyword evidence="2" id="KW-1185">Reference proteome</keyword>
<dbReference type="AlphaFoldDB" id="A0A7H1BZY2"/>
<name>A0A7H1BZY2_9PAST</name>